<evidence type="ECO:0000313" key="2">
    <source>
        <dbReference type="Proteomes" id="UP000023152"/>
    </source>
</evidence>
<proteinExistence type="predicted"/>
<protein>
    <recommendedName>
        <fullName evidence="3">Sulfotransferase domain-containing protein</fullName>
    </recommendedName>
</protein>
<reference evidence="1 2" key="1">
    <citation type="journal article" date="2013" name="Curr. Biol.">
        <title>The Genome of the Foraminiferan Reticulomyxa filosa.</title>
        <authorList>
            <person name="Glockner G."/>
            <person name="Hulsmann N."/>
            <person name="Schleicher M."/>
            <person name="Noegel A.A."/>
            <person name="Eichinger L."/>
            <person name="Gallinger C."/>
            <person name="Pawlowski J."/>
            <person name="Sierra R."/>
            <person name="Euteneuer U."/>
            <person name="Pillet L."/>
            <person name="Moustafa A."/>
            <person name="Platzer M."/>
            <person name="Groth M."/>
            <person name="Szafranski K."/>
            <person name="Schliwa M."/>
        </authorList>
    </citation>
    <scope>NUCLEOTIDE SEQUENCE [LARGE SCALE GENOMIC DNA]</scope>
</reference>
<accession>X6LXW8</accession>
<keyword evidence="2" id="KW-1185">Reference proteome</keyword>
<dbReference type="Proteomes" id="UP000023152">
    <property type="component" value="Unassembled WGS sequence"/>
</dbReference>
<dbReference type="Gene3D" id="3.40.50.300">
    <property type="entry name" value="P-loop containing nucleotide triphosphate hydrolases"/>
    <property type="match status" value="1"/>
</dbReference>
<dbReference type="OrthoDB" id="529546at2759"/>
<evidence type="ECO:0000313" key="1">
    <source>
        <dbReference type="EMBL" id="ETO06211.1"/>
    </source>
</evidence>
<organism evidence="1 2">
    <name type="scientific">Reticulomyxa filosa</name>
    <dbReference type="NCBI Taxonomy" id="46433"/>
    <lineage>
        <taxon>Eukaryota</taxon>
        <taxon>Sar</taxon>
        <taxon>Rhizaria</taxon>
        <taxon>Retaria</taxon>
        <taxon>Foraminifera</taxon>
        <taxon>Monothalamids</taxon>
        <taxon>Reticulomyxidae</taxon>
        <taxon>Reticulomyxa</taxon>
    </lineage>
</organism>
<dbReference type="InterPro" id="IPR027417">
    <property type="entry name" value="P-loop_NTPase"/>
</dbReference>
<name>X6LXW8_RETFI</name>
<sequence>MKPVQFLHISRSAGTTVCQTVKKLGLATSNERFFNCNIAPCCRHAFQNIPDPSSNWTCAWKYEHVKARRYNFFGKENAWEYHKEDNMHNCYKQFLNMVVVREPLEHAVSWISFRMLLYYHGALYKRYQLSALYSGEVQIDWVTLHERGLHFILFCIKAKSVDELLCLGLPSRPNLKLIFDPFSETMATNLERNVWVACYVIGERCVEGLITALFHDVSSITQSRHKILSNGQILDHRYDYKVADISSDQCQSVKPYLRPPKNLSIIMDWFGSEYSLFGMMLEDKKDPLNLDMFRAFLNEITARSIGIPHRSLNVLYDSYYIAPKDLLRRHRQFLTQSLRFLFEFDFVLPFQSKAFKLQDSKMQIWSHLFDEIRNFALRTKKVDNTSNSIITFWSKGDEQYAGFDTKKIYEAISSEEWQILRKYNVMDTILFNVSQLIGEVDSQYYY</sequence>
<dbReference type="AlphaFoldDB" id="X6LXW8"/>
<evidence type="ECO:0008006" key="3">
    <source>
        <dbReference type="Google" id="ProtNLM"/>
    </source>
</evidence>
<dbReference type="EMBL" id="ASPP01027363">
    <property type="protein sequence ID" value="ETO06211.1"/>
    <property type="molecule type" value="Genomic_DNA"/>
</dbReference>
<gene>
    <name evidence="1" type="ORF">RFI_31185</name>
</gene>
<comment type="caution">
    <text evidence="1">The sequence shown here is derived from an EMBL/GenBank/DDBJ whole genome shotgun (WGS) entry which is preliminary data.</text>
</comment>